<sequence length="537" mass="60670">MKWWSEIADQLHEASMQHSLCIVEDPNDWLAWQPFLDDLMNGEIHLKEMNAENATMVIDRHTGDNSDLEKLPTFTLDAAILFPNLYYDVVNELTVSLLDNLYPFSPQSGPIQGREYTCQLILKNIFGIDIEILTPSQVVSSIKLRRSVVPDIIVDFVEKNIGYSIQDEQKDPNDGIPVPPQIFIEPNDERWTSLRTYLEDAEVVGNLIHQAWLGVDDARQKLGIIQQKFIDALGERPQLGRTVRTWPTSVELVAKRLMADWSSPDDVRALLVVLDCCSLPMGSILIDEMRRKGITPHQTKATLAREPTLTSISRKALAAGRHSTTKKDDDFEPIHSTSPETRLWRSLWQDKYGSSVQTHRVVNAERKPDHIQSLIKSPSSTSLFVVFNELDHLVHASSDLISLTYEDMTNIARRWMGETLIPFLQDAVEQGWRIAITSDHGCTQIVQTITDLEERTLSQAARSPDIREMGERVIWPRPNQAEKLKLEVEGRLIYVAGHPCILLPPGQVSSKGTAFGFAHGGISLEEVVVPYFELGAW</sequence>
<feature type="region of interest" description="Disordered" evidence="1">
    <location>
        <begin position="316"/>
        <end position="335"/>
    </location>
</feature>
<organism evidence="2">
    <name type="scientific">uncultured marine group II/III euryarchaeote KM3_74_D01</name>
    <dbReference type="NCBI Taxonomy" id="1456502"/>
    <lineage>
        <taxon>Archaea</taxon>
        <taxon>Methanobacteriati</taxon>
        <taxon>Methanobacteriota</taxon>
        <taxon>environmental samples</taxon>
    </lineage>
</organism>
<dbReference type="AlphaFoldDB" id="A0A075HKV0"/>
<name>A0A075HKV0_9EURY</name>
<evidence type="ECO:0000256" key="1">
    <source>
        <dbReference type="SAM" id="MobiDB-lite"/>
    </source>
</evidence>
<dbReference type="Pfam" id="PF08665">
    <property type="entry name" value="PglZ"/>
    <property type="match status" value="1"/>
</dbReference>
<proteinExistence type="predicted"/>
<accession>A0A075HKV0</accession>
<reference evidence="2" key="1">
    <citation type="journal article" date="2014" name="Genome Biol. Evol.">
        <title>Pangenome evidence for extensive interdomain horizontal transfer affecting lineage core and shell genes in uncultured planktonic thaumarchaeota and euryarchaeota.</title>
        <authorList>
            <person name="Deschamps P."/>
            <person name="Zivanovic Y."/>
            <person name="Moreira D."/>
            <person name="Rodriguez-Valera F."/>
            <person name="Lopez-Garcia P."/>
        </authorList>
    </citation>
    <scope>NUCLEOTIDE SEQUENCE</scope>
</reference>
<evidence type="ECO:0000313" key="2">
    <source>
        <dbReference type="EMBL" id="AIF16499.1"/>
    </source>
</evidence>
<dbReference type="EMBL" id="KF901057">
    <property type="protein sequence ID" value="AIF16499.1"/>
    <property type="molecule type" value="Genomic_DNA"/>
</dbReference>
<protein>
    <submittedName>
        <fullName evidence="2">PglZ domain-containing protein</fullName>
    </submittedName>
</protein>